<dbReference type="PANTHER" id="PTHR37316">
    <property type="entry name" value="TEICHOIC ACID GLYCEROL-PHOSPHATE PRIMASE"/>
    <property type="match status" value="1"/>
</dbReference>
<gene>
    <name evidence="1" type="ORF">KGMB01110_05250</name>
</gene>
<protein>
    <recommendedName>
        <fullName evidence="3">CDP-glycerol--glycerophosphate glycerophosphotransferase</fullName>
    </recommendedName>
</protein>
<reference evidence="2" key="1">
    <citation type="submission" date="2018-09" db="EMBL/GenBank/DDBJ databases">
        <title>Draft Genome Sequence of Mediterraneibacter sp. KCTC 15684.</title>
        <authorList>
            <person name="Kim J.S."/>
            <person name="Han K.I."/>
            <person name="Suh M.K."/>
            <person name="Lee K.C."/>
            <person name="Eom M.K."/>
            <person name="Lee J.H."/>
            <person name="Park S.H."/>
            <person name="Kang S.W."/>
            <person name="Park J.E."/>
            <person name="Oh B.S."/>
            <person name="Yu S.Y."/>
            <person name="Choi S.H."/>
            <person name="Lee D.H."/>
            <person name="Yoon H."/>
            <person name="Kim B."/>
            <person name="Yang S.J."/>
            <person name="Lee J.S."/>
        </authorList>
    </citation>
    <scope>NUCLEOTIDE SEQUENCE [LARGE SCALE GENOMIC DNA]</scope>
    <source>
        <strain evidence="2">KCTC 15684</strain>
    </source>
</reference>
<dbReference type="AlphaFoldDB" id="A0A391P8Q6"/>
<dbReference type="GO" id="GO:0016020">
    <property type="term" value="C:membrane"/>
    <property type="evidence" value="ECO:0007669"/>
    <property type="project" value="InterPro"/>
</dbReference>
<dbReference type="InterPro" id="IPR051612">
    <property type="entry name" value="Teichoic_Acid_Biosynth"/>
</dbReference>
<dbReference type="Pfam" id="PF04464">
    <property type="entry name" value="Glyphos_transf"/>
    <property type="match status" value="1"/>
</dbReference>
<evidence type="ECO:0000313" key="2">
    <source>
        <dbReference type="Proteomes" id="UP000265643"/>
    </source>
</evidence>
<dbReference type="PANTHER" id="PTHR37316:SF3">
    <property type="entry name" value="TEICHOIC ACID GLYCEROL-PHOSPHATE TRANSFERASE"/>
    <property type="match status" value="1"/>
</dbReference>
<dbReference type="EMBL" id="BHGK01000001">
    <property type="protein sequence ID" value="GCA66089.1"/>
    <property type="molecule type" value="Genomic_DNA"/>
</dbReference>
<organism evidence="1 2">
    <name type="scientific">Mediterraneibacter butyricigenes</name>
    <dbReference type="NCBI Taxonomy" id="2316025"/>
    <lineage>
        <taxon>Bacteria</taxon>
        <taxon>Bacillati</taxon>
        <taxon>Bacillota</taxon>
        <taxon>Clostridia</taxon>
        <taxon>Lachnospirales</taxon>
        <taxon>Lachnospiraceae</taxon>
        <taxon>Mediterraneibacter</taxon>
    </lineage>
</organism>
<evidence type="ECO:0008006" key="3">
    <source>
        <dbReference type="Google" id="ProtNLM"/>
    </source>
</evidence>
<dbReference type="InterPro" id="IPR007554">
    <property type="entry name" value="Glycerophosphate_synth"/>
</dbReference>
<dbReference type="GO" id="GO:0047355">
    <property type="term" value="F:CDP-glycerol glycerophosphotransferase activity"/>
    <property type="evidence" value="ECO:0007669"/>
    <property type="project" value="InterPro"/>
</dbReference>
<comment type="caution">
    <text evidence="1">The sequence shown here is derived from an EMBL/GenBank/DDBJ whole genome shotgun (WGS) entry which is preliminary data.</text>
</comment>
<keyword evidence="2" id="KW-1185">Reference proteome</keyword>
<dbReference type="Proteomes" id="UP000265643">
    <property type="component" value="Unassembled WGS sequence"/>
</dbReference>
<dbReference type="SUPFAM" id="SSF53756">
    <property type="entry name" value="UDP-Glycosyltransferase/glycogen phosphorylase"/>
    <property type="match status" value="1"/>
</dbReference>
<accession>A0A391P8Q6</accession>
<dbReference type="Gene3D" id="3.40.50.12580">
    <property type="match status" value="1"/>
</dbReference>
<sequence>MPRNDLLINGQRSDIRKKVLEHFQLPEDQHLLIYAPTYRENKAVADYSFDTSAVKQALSQRFGGNWSILFRCHYYLVEEARNLNSDYINASDYPDMQELLYASDILITDYSSSIWDFSFTKRPCFLYATDLDDYEISQGFYTDIHTWPFPLAENNQELLDNILCFDQNLYLHAIQKHHQDLHSFEHGTACQQVLNYIKKTS</sequence>
<dbReference type="InterPro" id="IPR043148">
    <property type="entry name" value="TagF_C"/>
</dbReference>
<evidence type="ECO:0000313" key="1">
    <source>
        <dbReference type="EMBL" id="GCA66089.1"/>
    </source>
</evidence>
<proteinExistence type="predicted"/>
<name>A0A391P8Q6_9FIRM</name>